<evidence type="ECO:0000313" key="2">
    <source>
        <dbReference type="Proteomes" id="UP001589774"/>
    </source>
</evidence>
<gene>
    <name evidence="1" type="ORF">ACFFI0_19280</name>
</gene>
<name>A0ABV6HNK2_9SPHI</name>
<keyword evidence="2" id="KW-1185">Reference proteome</keyword>
<organism evidence="1 2">
    <name type="scientific">Olivibacter oleidegradans</name>
    <dbReference type="NCBI Taxonomy" id="760123"/>
    <lineage>
        <taxon>Bacteria</taxon>
        <taxon>Pseudomonadati</taxon>
        <taxon>Bacteroidota</taxon>
        <taxon>Sphingobacteriia</taxon>
        <taxon>Sphingobacteriales</taxon>
        <taxon>Sphingobacteriaceae</taxon>
        <taxon>Olivibacter</taxon>
    </lineage>
</organism>
<reference evidence="1 2" key="1">
    <citation type="submission" date="2024-09" db="EMBL/GenBank/DDBJ databases">
        <authorList>
            <person name="Sun Q."/>
            <person name="Mori K."/>
        </authorList>
    </citation>
    <scope>NUCLEOTIDE SEQUENCE [LARGE SCALE GENOMIC DNA]</scope>
    <source>
        <strain evidence="1 2">CCM 7765</strain>
    </source>
</reference>
<protein>
    <recommendedName>
        <fullName evidence="3">Activator of Hsp90 ATPase-like protein</fullName>
    </recommendedName>
</protein>
<proteinExistence type="predicted"/>
<evidence type="ECO:0008006" key="3">
    <source>
        <dbReference type="Google" id="ProtNLM"/>
    </source>
</evidence>
<evidence type="ECO:0000313" key="1">
    <source>
        <dbReference type="EMBL" id="MFC0320478.1"/>
    </source>
</evidence>
<dbReference type="InterPro" id="IPR023393">
    <property type="entry name" value="START-like_dom_sf"/>
</dbReference>
<dbReference type="Gene3D" id="3.30.530.20">
    <property type="match status" value="1"/>
</dbReference>
<comment type="caution">
    <text evidence="1">The sequence shown here is derived from an EMBL/GenBank/DDBJ whole genome shotgun (WGS) entry which is preliminary data.</text>
</comment>
<dbReference type="EMBL" id="JBHLWO010000002">
    <property type="protein sequence ID" value="MFC0320478.1"/>
    <property type="molecule type" value="Genomic_DNA"/>
</dbReference>
<dbReference type="SUPFAM" id="SSF55961">
    <property type="entry name" value="Bet v1-like"/>
    <property type="match status" value="1"/>
</dbReference>
<dbReference type="Proteomes" id="UP001589774">
    <property type="component" value="Unassembled WGS sequence"/>
</dbReference>
<sequence length="154" mass="17867">MGDIRKKIMFDAPLQRSFDIFLSDLGIWWPKEYTWSKEELVAIKVNPTVNGFLTEIGPYGFQCDWGRIIKFDPYTLTFLWQIGPNRVPEPNPDKASEVEISFSEGNECTTMILEHRNFSKHGEKGPAYREMMDAPEGWDYILACFVEYLLTKTA</sequence>
<accession>A0ABV6HNK2</accession>
<dbReference type="RefSeq" id="WP_130856824.1">
    <property type="nucleotide sequence ID" value="NZ_JBHLWO010000002.1"/>
</dbReference>